<evidence type="ECO:0000313" key="2">
    <source>
        <dbReference type="EMBL" id="QEN06277.1"/>
    </source>
</evidence>
<feature type="transmembrane region" description="Helical" evidence="1">
    <location>
        <begin position="7"/>
        <end position="29"/>
    </location>
</feature>
<dbReference type="Proteomes" id="UP000323824">
    <property type="component" value="Chromosome"/>
</dbReference>
<proteinExistence type="predicted"/>
<evidence type="ECO:0000256" key="1">
    <source>
        <dbReference type="SAM" id="Phobius"/>
    </source>
</evidence>
<reference evidence="2 3" key="2">
    <citation type="submission" date="2019-09" db="EMBL/GenBank/DDBJ databases">
        <title>Complete Genome Sequence and Methylome Analysis of free living Spirochaetas.</title>
        <authorList>
            <person name="Leshcheva N."/>
            <person name="Mikheeva N."/>
        </authorList>
    </citation>
    <scope>NUCLEOTIDE SEQUENCE [LARGE SCALE GENOMIC DNA]</scope>
    <source>
        <strain evidence="2 3">P</strain>
    </source>
</reference>
<dbReference type="AlphaFoldDB" id="A0A5C1QFT3"/>
<accession>A0A5C1QFT3</accession>
<keyword evidence="1" id="KW-0472">Membrane</keyword>
<keyword evidence="1" id="KW-0812">Transmembrane</keyword>
<evidence type="ECO:0000313" key="3">
    <source>
        <dbReference type="Proteomes" id="UP000323824"/>
    </source>
</evidence>
<dbReference type="KEGG" id="sper:EW093_16805"/>
<keyword evidence="1" id="KW-1133">Transmembrane helix</keyword>
<keyword evidence="3" id="KW-1185">Reference proteome</keyword>
<sequence length="117" mass="12958">MKIKFKILGYTLFTFIVVIVLNFVTNISLTKITFVMSQLNLGAKEKQIIEQIVGQITKAQGTIFLIGLVGSLIVLIVGIINYLGINRSIKEVTDKFKVLKSDNDGLSSKLVVSKRVN</sequence>
<dbReference type="EMBL" id="CP035807">
    <property type="protein sequence ID" value="QEN06277.1"/>
    <property type="molecule type" value="Genomic_DNA"/>
</dbReference>
<name>A0A5C1QFT3_9SPIO</name>
<dbReference type="RefSeq" id="WP_149569503.1">
    <property type="nucleotide sequence ID" value="NZ_CP035807.1"/>
</dbReference>
<feature type="transmembrane region" description="Helical" evidence="1">
    <location>
        <begin position="63"/>
        <end position="85"/>
    </location>
</feature>
<organism evidence="2 3">
    <name type="scientific">Thiospirochaeta perfilievii</name>
    <dbReference type="NCBI Taxonomy" id="252967"/>
    <lineage>
        <taxon>Bacteria</taxon>
        <taxon>Pseudomonadati</taxon>
        <taxon>Spirochaetota</taxon>
        <taxon>Spirochaetia</taxon>
        <taxon>Spirochaetales</taxon>
        <taxon>Spirochaetaceae</taxon>
        <taxon>Thiospirochaeta</taxon>
    </lineage>
</organism>
<protein>
    <submittedName>
        <fullName evidence="2">Uncharacterized protein</fullName>
    </submittedName>
</protein>
<gene>
    <name evidence="2" type="ORF">EW093_16805</name>
</gene>
<reference evidence="2 3" key="1">
    <citation type="submission" date="2019-02" db="EMBL/GenBank/DDBJ databases">
        <authorList>
            <person name="Fomenkov A."/>
            <person name="Dubinina G."/>
            <person name="Grabovich M."/>
            <person name="Vincze T."/>
            <person name="Roberts R.J."/>
        </authorList>
    </citation>
    <scope>NUCLEOTIDE SEQUENCE [LARGE SCALE GENOMIC DNA]</scope>
    <source>
        <strain evidence="2 3">P</strain>
    </source>
</reference>